<evidence type="ECO:0008006" key="3">
    <source>
        <dbReference type="Google" id="ProtNLM"/>
    </source>
</evidence>
<dbReference type="Gene3D" id="2.130.10.30">
    <property type="entry name" value="Regulator of chromosome condensation 1/beta-lactamase-inhibitor protein II"/>
    <property type="match status" value="2"/>
</dbReference>
<dbReference type="Proteomes" id="UP001189429">
    <property type="component" value="Unassembled WGS sequence"/>
</dbReference>
<dbReference type="Pfam" id="PF13540">
    <property type="entry name" value="RCC1_2"/>
    <property type="match status" value="2"/>
</dbReference>
<keyword evidence="2" id="KW-1185">Reference proteome</keyword>
<proteinExistence type="predicted"/>
<dbReference type="SUPFAM" id="SSF50985">
    <property type="entry name" value="RCC1/BLIP-II"/>
    <property type="match status" value="1"/>
</dbReference>
<reference evidence="1" key="1">
    <citation type="submission" date="2023-10" db="EMBL/GenBank/DDBJ databases">
        <authorList>
            <person name="Chen Y."/>
            <person name="Shah S."/>
            <person name="Dougan E. K."/>
            <person name="Thang M."/>
            <person name="Chan C."/>
        </authorList>
    </citation>
    <scope>NUCLEOTIDE SEQUENCE [LARGE SCALE GENOMIC DNA]</scope>
</reference>
<dbReference type="InterPro" id="IPR009091">
    <property type="entry name" value="RCC1/BLIP-II"/>
</dbReference>
<comment type="caution">
    <text evidence="1">The sequence shown here is derived from an EMBL/GenBank/DDBJ whole genome shotgun (WGS) entry which is preliminary data.</text>
</comment>
<organism evidence="1 2">
    <name type="scientific">Prorocentrum cordatum</name>
    <dbReference type="NCBI Taxonomy" id="2364126"/>
    <lineage>
        <taxon>Eukaryota</taxon>
        <taxon>Sar</taxon>
        <taxon>Alveolata</taxon>
        <taxon>Dinophyceae</taxon>
        <taxon>Prorocentrales</taxon>
        <taxon>Prorocentraceae</taxon>
        <taxon>Prorocentrum</taxon>
    </lineage>
</organism>
<accession>A0ABN9Q759</accession>
<dbReference type="PANTHER" id="PTHR45982">
    <property type="entry name" value="REGULATOR OF CHROMOSOME CONDENSATION"/>
    <property type="match status" value="1"/>
</dbReference>
<sequence length="318" mass="33182">AFLQVAAGGAFTILVRNDGRAVACGRNGLGQCDVPALPRGLTYTQAAAGARHSVLLRSDGIAVAFGWDLSCQCDLPVLREGLTYTQVAAGDEFNIFLRSDGAAVVRAGSAPWRGYLYAQDIPCLDDGILYTQVAAGYDHAVLLRSDGTAVACGPPHLRAGACCIPPLAAGMTYTHVAAGEVHAVLLRSDGTAVACGVHVDGLRALPAMTGDLIYVAHLFPPLLLQASFDGNWISFDTLAEVHRGRIAAAATDCLKDIYDQMMAEHRAGRLGAGFCCVDAVLPGGALLSECPAGLTVASALGLRRRRAHGKRPRSAYVA</sequence>
<gene>
    <name evidence="1" type="ORF">PCOR1329_LOCUS8669</name>
</gene>
<dbReference type="InterPro" id="IPR051553">
    <property type="entry name" value="Ran_GTPase-activating"/>
</dbReference>
<evidence type="ECO:0000313" key="1">
    <source>
        <dbReference type="EMBL" id="CAK0800535.1"/>
    </source>
</evidence>
<evidence type="ECO:0000313" key="2">
    <source>
        <dbReference type="Proteomes" id="UP001189429"/>
    </source>
</evidence>
<protein>
    <recommendedName>
        <fullName evidence="3">Altered inheritance of mitochondria protein 24, mitochondrial</fullName>
    </recommendedName>
</protein>
<dbReference type="PANTHER" id="PTHR45982:SF1">
    <property type="entry name" value="REGULATOR OF CHROMOSOME CONDENSATION"/>
    <property type="match status" value="1"/>
</dbReference>
<dbReference type="PROSITE" id="PS00626">
    <property type="entry name" value="RCC1_2"/>
    <property type="match status" value="1"/>
</dbReference>
<dbReference type="InterPro" id="IPR000408">
    <property type="entry name" value="Reg_chr_condens"/>
</dbReference>
<name>A0ABN9Q759_9DINO</name>
<feature type="non-terminal residue" evidence="1">
    <location>
        <position position="1"/>
    </location>
</feature>
<dbReference type="EMBL" id="CAUYUJ010002385">
    <property type="protein sequence ID" value="CAK0800535.1"/>
    <property type="molecule type" value="Genomic_DNA"/>
</dbReference>